<feature type="domain" description="ABC transmembrane type-1" evidence="11">
    <location>
        <begin position="73"/>
        <end position="289"/>
    </location>
</feature>
<dbReference type="InterPro" id="IPR043429">
    <property type="entry name" value="ArtM/GltK/GlnP/TcyL/YhdX-like"/>
</dbReference>
<proteinExistence type="inferred from homology"/>
<dbReference type="InterPro" id="IPR010065">
    <property type="entry name" value="AA_ABC_transptr_permease_3TM"/>
</dbReference>
<evidence type="ECO:0000256" key="7">
    <source>
        <dbReference type="ARBA" id="ARBA00022970"/>
    </source>
</evidence>
<sequence>MDRTSSPPAPPKKRLSLVDFALFAGVAALLLYAGYRVNDVLVYNWSWSRVINFIIRYDETSGAYVANLLLFGLATTLRLAVWATILASIIGVVMGYWRTSENLTLRILSRGYVELIRNLPPLVFIFIFYFFISSQIFPLLGIEDIDRSAVLVDNPMFRVLFGDPQLFPNFLAGVLCLAMFEGAYITEIVRAGIQSVPHGQWEAARAIGLSRTNVLRDVVLPQALRKILPPLAGQFITLIKDSAIVSLISIQELTYLATEVASTTTKVFETWILVGAMYFILCYSFALLFGWLERRASRNRR</sequence>
<evidence type="ECO:0000256" key="8">
    <source>
        <dbReference type="ARBA" id="ARBA00022989"/>
    </source>
</evidence>
<evidence type="ECO:0000256" key="5">
    <source>
        <dbReference type="ARBA" id="ARBA00022475"/>
    </source>
</evidence>
<keyword evidence="9 10" id="KW-0472">Membrane</keyword>
<feature type="transmembrane region" description="Helical" evidence="10">
    <location>
        <begin position="270"/>
        <end position="292"/>
    </location>
</feature>
<evidence type="ECO:0000313" key="12">
    <source>
        <dbReference type="EMBL" id="MCV2866362.1"/>
    </source>
</evidence>
<dbReference type="SUPFAM" id="SSF161098">
    <property type="entry name" value="MetI-like"/>
    <property type="match status" value="1"/>
</dbReference>
<dbReference type="Proteomes" id="UP001652503">
    <property type="component" value="Unassembled WGS sequence"/>
</dbReference>
<evidence type="ECO:0000256" key="2">
    <source>
        <dbReference type="ARBA" id="ARBA00004429"/>
    </source>
</evidence>
<dbReference type="InterPro" id="IPR000515">
    <property type="entry name" value="MetI-like"/>
</dbReference>
<dbReference type="EMBL" id="JAOWLA010000018">
    <property type="protein sequence ID" value="MCV2866362.1"/>
    <property type="molecule type" value="Genomic_DNA"/>
</dbReference>
<dbReference type="InterPro" id="IPR035906">
    <property type="entry name" value="MetI-like_sf"/>
</dbReference>
<keyword evidence="4 10" id="KW-0813">Transport</keyword>
<evidence type="ECO:0000259" key="11">
    <source>
        <dbReference type="PROSITE" id="PS50928"/>
    </source>
</evidence>
<feature type="transmembrane region" description="Helical" evidence="10">
    <location>
        <begin position="166"/>
        <end position="185"/>
    </location>
</feature>
<dbReference type="CDD" id="cd06261">
    <property type="entry name" value="TM_PBP2"/>
    <property type="match status" value="1"/>
</dbReference>
<reference evidence="12 13" key="1">
    <citation type="submission" date="2022-10" db="EMBL/GenBank/DDBJ databases">
        <title>Defluviimonas sp. nov., isolated from ocean surface water.</title>
        <authorList>
            <person name="He W."/>
            <person name="Wang L."/>
            <person name="Zhang D.-F."/>
        </authorList>
    </citation>
    <scope>NUCLEOTIDE SEQUENCE [LARGE SCALE GENOMIC DNA]</scope>
    <source>
        <strain evidence="12 13">WL0075</strain>
    </source>
</reference>
<comment type="subcellular location">
    <subcellularLocation>
        <location evidence="2">Cell inner membrane</location>
        <topology evidence="2">Multi-pass membrane protein</topology>
    </subcellularLocation>
    <subcellularLocation>
        <location evidence="10">Cell membrane</location>
        <topology evidence="10">Multi-pass membrane protein</topology>
    </subcellularLocation>
</comment>
<dbReference type="PANTHER" id="PTHR30614">
    <property type="entry name" value="MEMBRANE COMPONENT OF AMINO ACID ABC TRANSPORTER"/>
    <property type="match status" value="1"/>
</dbReference>
<comment type="similarity">
    <text evidence="3">Belongs to the binding-protein-dependent transport system permease family. HisMQ subfamily.</text>
</comment>
<gene>
    <name evidence="12" type="ORF">OE647_16720</name>
</gene>
<keyword evidence="7" id="KW-0029">Amino-acid transport</keyword>
<comment type="function">
    <text evidence="1">Part of the binding-protein-dependent transport system for glutamine; probably responsible for the translocation of the substrate across the membrane.</text>
</comment>
<keyword evidence="6 10" id="KW-0812">Transmembrane</keyword>
<comment type="caution">
    <text evidence="12">The sequence shown here is derived from an EMBL/GenBank/DDBJ whole genome shotgun (WGS) entry which is preliminary data.</text>
</comment>
<organism evidence="12 13">
    <name type="scientific">Albidovulum sediminicola</name>
    <dbReference type="NCBI Taxonomy" id="2984331"/>
    <lineage>
        <taxon>Bacteria</taxon>
        <taxon>Pseudomonadati</taxon>
        <taxon>Pseudomonadota</taxon>
        <taxon>Alphaproteobacteria</taxon>
        <taxon>Rhodobacterales</taxon>
        <taxon>Paracoccaceae</taxon>
        <taxon>Albidovulum</taxon>
    </lineage>
</organism>
<dbReference type="PROSITE" id="PS50928">
    <property type="entry name" value="ABC_TM1"/>
    <property type="match status" value="1"/>
</dbReference>
<evidence type="ECO:0000256" key="9">
    <source>
        <dbReference type="ARBA" id="ARBA00023136"/>
    </source>
</evidence>
<feature type="transmembrane region" description="Helical" evidence="10">
    <location>
        <begin position="15"/>
        <end position="35"/>
    </location>
</feature>
<dbReference type="Gene3D" id="1.10.3720.10">
    <property type="entry name" value="MetI-like"/>
    <property type="match status" value="1"/>
</dbReference>
<protein>
    <submittedName>
        <fullName evidence="12">Amino acid ABC transporter permease</fullName>
    </submittedName>
</protein>
<evidence type="ECO:0000256" key="10">
    <source>
        <dbReference type="RuleBase" id="RU363032"/>
    </source>
</evidence>
<keyword evidence="13" id="KW-1185">Reference proteome</keyword>
<evidence type="ECO:0000256" key="1">
    <source>
        <dbReference type="ARBA" id="ARBA00003159"/>
    </source>
</evidence>
<evidence type="ECO:0000256" key="3">
    <source>
        <dbReference type="ARBA" id="ARBA00010072"/>
    </source>
</evidence>
<feature type="transmembrane region" description="Helical" evidence="10">
    <location>
        <begin position="118"/>
        <end position="137"/>
    </location>
</feature>
<keyword evidence="5" id="KW-1003">Cell membrane</keyword>
<dbReference type="PANTHER" id="PTHR30614:SF20">
    <property type="entry name" value="GLUTAMINE TRANSPORT SYSTEM PERMEASE PROTEIN GLNP"/>
    <property type="match status" value="1"/>
</dbReference>
<accession>A0ABT2Z5T3</accession>
<dbReference type="Pfam" id="PF00528">
    <property type="entry name" value="BPD_transp_1"/>
    <property type="match status" value="1"/>
</dbReference>
<dbReference type="NCBIfam" id="TIGR01726">
    <property type="entry name" value="HEQRo_perm_3TM"/>
    <property type="match status" value="1"/>
</dbReference>
<feature type="transmembrane region" description="Helical" evidence="10">
    <location>
        <begin position="79"/>
        <end position="97"/>
    </location>
</feature>
<evidence type="ECO:0000256" key="4">
    <source>
        <dbReference type="ARBA" id="ARBA00022448"/>
    </source>
</evidence>
<evidence type="ECO:0000256" key="6">
    <source>
        <dbReference type="ARBA" id="ARBA00022692"/>
    </source>
</evidence>
<evidence type="ECO:0000313" key="13">
    <source>
        <dbReference type="Proteomes" id="UP001652503"/>
    </source>
</evidence>
<name>A0ABT2Z5T3_9RHOB</name>
<keyword evidence="8 10" id="KW-1133">Transmembrane helix</keyword>
<dbReference type="RefSeq" id="WP_263722897.1">
    <property type="nucleotide sequence ID" value="NZ_JAOWLA010000018.1"/>
</dbReference>